<dbReference type="RefSeq" id="WP_322607643.1">
    <property type="nucleotide sequence ID" value="NZ_JARVCO010000006.1"/>
</dbReference>
<evidence type="ECO:0000313" key="9">
    <source>
        <dbReference type="EMBL" id="MDZ8117840.1"/>
    </source>
</evidence>
<sequence length="457" mass="51835">MKKWIAYFMIAAGVAMAAEKPNIVLFFVDDLGWNNLGYRNPDLFETPNIDQLAKDGIDFQQGYVAGPVCSPSRATLLTGKHPARLKMVRHVRTDTKKGIQLIYDEQGRPSHHLLPTDPARFPSKNWVDLEQVSYAEALKELGYYNLFLGKWHIGEEGFYPVDQGFDRQVGTTDHGSPNNYYPDYFRDTDILDEADSETYLTDRLTDELVTFIEGWDQKQPLMVSMWYYNVHSPNIGRKDLVRKFENRPGLKDEPKRVQYAAQVAAVDESIGRIRAALEAKGMDKNTVIVFTSDQGSLYEWAPYRGGKRVDTLCEGGARVPFIVSWPGVAPAGVRNDSIVQTADLFPTFVEIAGGNPAVYPDLDGVSLLPVIRENSTLKRNEPIYGYRAYEDLYASVREGDWKLLGYRSGKTALYNLKTDRVEQNDLAAKNPEKVQELVEKLKAWEKEMDVEQYSGFQ</sequence>
<evidence type="ECO:0000313" key="10">
    <source>
        <dbReference type="Proteomes" id="UP001290861"/>
    </source>
</evidence>
<evidence type="ECO:0000256" key="5">
    <source>
        <dbReference type="ARBA" id="ARBA00022801"/>
    </source>
</evidence>
<accession>A0ABU5MUK6</accession>
<keyword evidence="10" id="KW-1185">Reference proteome</keyword>
<dbReference type="InterPro" id="IPR017850">
    <property type="entry name" value="Alkaline_phosphatase_core_sf"/>
</dbReference>
<dbReference type="Proteomes" id="UP001290861">
    <property type="component" value="Unassembled WGS sequence"/>
</dbReference>
<dbReference type="EMBL" id="JARVCO010000006">
    <property type="protein sequence ID" value="MDZ8117840.1"/>
    <property type="molecule type" value="Genomic_DNA"/>
</dbReference>
<protein>
    <submittedName>
        <fullName evidence="9">Sulfatase</fullName>
    </submittedName>
</protein>
<dbReference type="PANTHER" id="PTHR42693:SF42">
    <property type="entry name" value="ARYLSULFATASE G"/>
    <property type="match status" value="1"/>
</dbReference>
<dbReference type="Gene3D" id="3.40.720.10">
    <property type="entry name" value="Alkaline Phosphatase, subunit A"/>
    <property type="match status" value="1"/>
</dbReference>
<dbReference type="PROSITE" id="PS00523">
    <property type="entry name" value="SULFATASE_1"/>
    <property type="match status" value="1"/>
</dbReference>
<dbReference type="InterPro" id="IPR000917">
    <property type="entry name" value="Sulfatase_N"/>
</dbReference>
<dbReference type="Gene3D" id="3.30.1120.10">
    <property type="match status" value="1"/>
</dbReference>
<keyword evidence="3" id="KW-0479">Metal-binding</keyword>
<comment type="similarity">
    <text evidence="2">Belongs to the sulfatase family.</text>
</comment>
<organism evidence="9 10">
    <name type="scientific">Pontiella agarivorans</name>
    <dbReference type="NCBI Taxonomy" id="3038953"/>
    <lineage>
        <taxon>Bacteria</taxon>
        <taxon>Pseudomonadati</taxon>
        <taxon>Kiritimatiellota</taxon>
        <taxon>Kiritimatiellia</taxon>
        <taxon>Kiritimatiellales</taxon>
        <taxon>Pontiellaceae</taxon>
        <taxon>Pontiella</taxon>
    </lineage>
</organism>
<keyword evidence="5" id="KW-0378">Hydrolase</keyword>
<dbReference type="Pfam" id="PF00884">
    <property type="entry name" value="Sulfatase"/>
    <property type="match status" value="1"/>
</dbReference>
<evidence type="ECO:0000259" key="8">
    <source>
        <dbReference type="Pfam" id="PF00884"/>
    </source>
</evidence>
<comment type="caution">
    <text evidence="9">The sequence shown here is derived from an EMBL/GenBank/DDBJ whole genome shotgun (WGS) entry which is preliminary data.</text>
</comment>
<gene>
    <name evidence="9" type="ORF">P9H32_04310</name>
</gene>
<feature type="chain" id="PRO_5045332790" evidence="7">
    <location>
        <begin position="18"/>
        <end position="457"/>
    </location>
</feature>
<reference evidence="9 10" key="1">
    <citation type="journal article" date="2024" name="Appl. Environ. Microbiol.">
        <title>Pontiella agarivorans sp. nov., a novel marine anaerobic bacterium capable of degrading macroalgal polysaccharides and fixing nitrogen.</title>
        <authorList>
            <person name="Liu N."/>
            <person name="Kivenson V."/>
            <person name="Peng X."/>
            <person name="Cui Z."/>
            <person name="Lankiewicz T.S."/>
            <person name="Gosselin K.M."/>
            <person name="English C.J."/>
            <person name="Blair E.M."/>
            <person name="O'Malley M.A."/>
            <person name="Valentine D.L."/>
        </authorList>
    </citation>
    <scope>NUCLEOTIDE SEQUENCE [LARGE SCALE GENOMIC DNA]</scope>
    <source>
        <strain evidence="9 10">NLcol2</strain>
    </source>
</reference>
<dbReference type="SUPFAM" id="SSF53649">
    <property type="entry name" value="Alkaline phosphatase-like"/>
    <property type="match status" value="1"/>
</dbReference>
<evidence type="ECO:0000256" key="2">
    <source>
        <dbReference type="ARBA" id="ARBA00008779"/>
    </source>
</evidence>
<evidence type="ECO:0000256" key="7">
    <source>
        <dbReference type="SAM" id="SignalP"/>
    </source>
</evidence>
<evidence type="ECO:0000256" key="4">
    <source>
        <dbReference type="ARBA" id="ARBA00022729"/>
    </source>
</evidence>
<feature type="signal peptide" evidence="7">
    <location>
        <begin position="1"/>
        <end position="17"/>
    </location>
</feature>
<evidence type="ECO:0000256" key="6">
    <source>
        <dbReference type="ARBA" id="ARBA00022837"/>
    </source>
</evidence>
<comment type="cofactor">
    <cofactor evidence="1">
        <name>Ca(2+)</name>
        <dbReference type="ChEBI" id="CHEBI:29108"/>
    </cofactor>
</comment>
<name>A0ABU5MUK6_9BACT</name>
<keyword evidence="4 7" id="KW-0732">Signal</keyword>
<proteinExistence type="inferred from homology"/>
<dbReference type="InterPro" id="IPR024607">
    <property type="entry name" value="Sulfatase_CS"/>
</dbReference>
<evidence type="ECO:0000256" key="1">
    <source>
        <dbReference type="ARBA" id="ARBA00001913"/>
    </source>
</evidence>
<keyword evidence="6" id="KW-0106">Calcium</keyword>
<dbReference type="CDD" id="cd16144">
    <property type="entry name" value="ARS_like"/>
    <property type="match status" value="1"/>
</dbReference>
<dbReference type="PANTHER" id="PTHR42693">
    <property type="entry name" value="ARYLSULFATASE FAMILY MEMBER"/>
    <property type="match status" value="1"/>
</dbReference>
<feature type="domain" description="Sulfatase N-terminal" evidence="8">
    <location>
        <begin position="21"/>
        <end position="353"/>
    </location>
</feature>
<evidence type="ECO:0000256" key="3">
    <source>
        <dbReference type="ARBA" id="ARBA00022723"/>
    </source>
</evidence>
<dbReference type="InterPro" id="IPR050738">
    <property type="entry name" value="Sulfatase"/>
</dbReference>